<sequence>MFVITADQVSSRRQADRAGEMIARLERSHGDALLLPADQTAGDEIQLLTDSAETALAIVLDATRDGGWSVGLGIGGVRTPLPDAARKASGTAFIAAREAVQAAKRSDGRFALRAASAPHDAADVAAEPSGAPEPVIDAAGLEALVRMLVLLRERRSDPGWEVVDLARTGLRQKDIAVELAISTAAVSARLKAAMWRAEADAVPPLEQLLAAVDTAVALLEPSGTGDTR</sequence>
<evidence type="ECO:0000313" key="2">
    <source>
        <dbReference type="Proteomes" id="UP001499954"/>
    </source>
</evidence>
<name>A0ABN2Q7V5_9MICO</name>
<evidence type="ECO:0000313" key="1">
    <source>
        <dbReference type="EMBL" id="GAA1946149.1"/>
    </source>
</evidence>
<evidence type="ECO:0008006" key="3">
    <source>
        <dbReference type="Google" id="ProtNLM"/>
    </source>
</evidence>
<dbReference type="Proteomes" id="UP001499954">
    <property type="component" value="Unassembled WGS sequence"/>
</dbReference>
<protein>
    <recommendedName>
        <fullName evidence="3">DNA-binding protein</fullName>
    </recommendedName>
</protein>
<accession>A0ABN2Q7V5</accession>
<gene>
    <name evidence="1" type="ORF">GCM10009717_10710</name>
</gene>
<comment type="caution">
    <text evidence="1">The sequence shown here is derived from an EMBL/GenBank/DDBJ whole genome shotgun (WGS) entry which is preliminary data.</text>
</comment>
<keyword evidence="2" id="KW-1185">Reference proteome</keyword>
<proteinExistence type="predicted"/>
<dbReference type="RefSeq" id="WP_157414476.1">
    <property type="nucleotide sequence ID" value="NZ_BAAAMK010000001.1"/>
</dbReference>
<dbReference type="EMBL" id="BAAAMK010000001">
    <property type="protein sequence ID" value="GAA1946149.1"/>
    <property type="molecule type" value="Genomic_DNA"/>
</dbReference>
<reference evidence="1 2" key="1">
    <citation type="journal article" date="2019" name="Int. J. Syst. Evol. Microbiol.">
        <title>The Global Catalogue of Microorganisms (GCM) 10K type strain sequencing project: providing services to taxonomists for standard genome sequencing and annotation.</title>
        <authorList>
            <consortium name="The Broad Institute Genomics Platform"/>
            <consortium name="The Broad Institute Genome Sequencing Center for Infectious Disease"/>
            <person name="Wu L."/>
            <person name="Ma J."/>
        </authorList>
    </citation>
    <scope>NUCLEOTIDE SEQUENCE [LARGE SCALE GENOMIC DNA]</scope>
    <source>
        <strain evidence="1 2">JCM 13584</strain>
    </source>
</reference>
<organism evidence="1 2">
    <name type="scientific">Agromyces allii</name>
    <dbReference type="NCBI Taxonomy" id="393607"/>
    <lineage>
        <taxon>Bacteria</taxon>
        <taxon>Bacillati</taxon>
        <taxon>Actinomycetota</taxon>
        <taxon>Actinomycetes</taxon>
        <taxon>Micrococcales</taxon>
        <taxon>Microbacteriaceae</taxon>
        <taxon>Agromyces</taxon>
    </lineage>
</organism>